<dbReference type="SMART" id="SM00020">
    <property type="entry name" value="Tryp_SPc"/>
    <property type="match status" value="1"/>
</dbReference>
<dbReference type="InterPro" id="IPR050430">
    <property type="entry name" value="Peptidase_S1"/>
</dbReference>
<evidence type="ECO:0000313" key="7">
    <source>
        <dbReference type="Proteomes" id="UP000237968"/>
    </source>
</evidence>
<dbReference type="InterPro" id="IPR001254">
    <property type="entry name" value="Trypsin_dom"/>
</dbReference>
<dbReference type="RefSeq" id="WP_106392821.1">
    <property type="nucleotide sequence ID" value="NZ_PVNK01000160.1"/>
</dbReference>
<feature type="region of interest" description="Disordered" evidence="3">
    <location>
        <begin position="396"/>
        <end position="467"/>
    </location>
</feature>
<evidence type="ECO:0000256" key="1">
    <source>
        <dbReference type="ARBA" id="ARBA00007664"/>
    </source>
</evidence>
<dbReference type="InterPro" id="IPR001314">
    <property type="entry name" value="Peptidase_S1A"/>
</dbReference>
<keyword evidence="7" id="KW-1185">Reference proteome</keyword>
<dbReference type="Pfam" id="PF00089">
    <property type="entry name" value="Trypsin"/>
    <property type="match status" value="1"/>
</dbReference>
<evidence type="ECO:0000313" key="6">
    <source>
        <dbReference type="EMBL" id="PRP97408.1"/>
    </source>
</evidence>
<gene>
    <name evidence="6" type="ORF">ENSA5_34720</name>
</gene>
<dbReference type="PANTHER" id="PTHR24276:SF91">
    <property type="entry name" value="AT26814P-RELATED"/>
    <property type="match status" value="1"/>
</dbReference>
<evidence type="ECO:0000256" key="2">
    <source>
        <dbReference type="ARBA" id="ARBA00023157"/>
    </source>
</evidence>
<evidence type="ECO:0000259" key="5">
    <source>
        <dbReference type="PROSITE" id="PS50240"/>
    </source>
</evidence>
<keyword evidence="4" id="KW-0732">Signal</keyword>
<dbReference type="InterPro" id="IPR043504">
    <property type="entry name" value="Peptidase_S1_PA_chymotrypsin"/>
</dbReference>
<dbReference type="GO" id="GO:0006508">
    <property type="term" value="P:proteolysis"/>
    <property type="evidence" value="ECO:0007669"/>
    <property type="project" value="InterPro"/>
</dbReference>
<organism evidence="6 7">
    <name type="scientific">Enhygromyxa salina</name>
    <dbReference type="NCBI Taxonomy" id="215803"/>
    <lineage>
        <taxon>Bacteria</taxon>
        <taxon>Pseudomonadati</taxon>
        <taxon>Myxococcota</taxon>
        <taxon>Polyangia</taxon>
        <taxon>Nannocystales</taxon>
        <taxon>Nannocystaceae</taxon>
        <taxon>Enhygromyxa</taxon>
    </lineage>
</organism>
<dbReference type="PANTHER" id="PTHR24276">
    <property type="entry name" value="POLYSERASE-RELATED"/>
    <property type="match status" value="1"/>
</dbReference>
<name>A0A2S9XX09_9BACT</name>
<dbReference type="OrthoDB" id="5290391at2"/>
<dbReference type="Gene3D" id="2.60.40.10">
    <property type="entry name" value="Immunoglobulins"/>
    <property type="match status" value="1"/>
</dbReference>
<feature type="compositionally biased region" description="Acidic residues" evidence="3">
    <location>
        <begin position="404"/>
        <end position="427"/>
    </location>
</feature>
<dbReference type="Gene3D" id="2.40.10.10">
    <property type="entry name" value="Trypsin-like serine proteases"/>
    <property type="match status" value="1"/>
</dbReference>
<dbReference type="PROSITE" id="PS50240">
    <property type="entry name" value="TRYPSIN_DOM"/>
    <property type="match status" value="1"/>
</dbReference>
<dbReference type="EMBL" id="PVNK01000160">
    <property type="protein sequence ID" value="PRP97408.1"/>
    <property type="molecule type" value="Genomic_DNA"/>
</dbReference>
<dbReference type="Pfam" id="PF17957">
    <property type="entry name" value="Big_7"/>
    <property type="match status" value="1"/>
</dbReference>
<feature type="signal peptide" evidence="4">
    <location>
        <begin position="1"/>
        <end position="25"/>
    </location>
</feature>
<keyword evidence="2" id="KW-1015">Disulfide bond</keyword>
<dbReference type="Proteomes" id="UP000237968">
    <property type="component" value="Unassembled WGS sequence"/>
</dbReference>
<feature type="chain" id="PRO_5015641417" evidence="4">
    <location>
        <begin position="26"/>
        <end position="486"/>
    </location>
</feature>
<sequence length="486" mass="49278">MCRPLWTCGLSVALVTFLAATAVKAAEPQVEAPDQDPLISDGTPAQNCQWPTTALLLANGLCSGTLIHPQIVSTAAHCPYVNEIRFGESGGFAERVVSVEYCLRNPDWDPNENNGVNAGDYAFCKLAQPINDIPITPPMYGCELDLLTVGEPAMIVGFGNNEGESGAGTKRWSQTVIQTPVTAQSEVVVVGEVGNAACGGDSGGPAYYQLPDGSWRAFGTVSGGPDCGAGADTYTLISRAVPFIEQNSGIDVTPCHDINGNWAPSAACGGFATDPTNSSASWNNGCSTPLSALSATCGPAYGSPPDNNAPSVAIVNPPSGATFEPGETLDIEVEAEDAEFGVVAVGLMIDGELISTDEDEPWLFANASFGGGTYELVAVAEDFGDNVTQSATVVITVGGSGGDGDGDPGDGDGDPGSDGGDPGDGDGGETSADGGFDAGFDTFGGPGFNDDPEGCACSTRAGARDSGGALGVALGLLVLAGLRRRR</sequence>
<comment type="caution">
    <text evidence="6">The sequence shown here is derived from an EMBL/GenBank/DDBJ whole genome shotgun (WGS) entry which is preliminary data.</text>
</comment>
<proteinExistence type="inferred from homology"/>
<reference evidence="6 7" key="1">
    <citation type="submission" date="2018-03" db="EMBL/GenBank/DDBJ databases">
        <title>Draft Genome Sequences of the Obligatory Marine Myxobacteria Enhygromyxa salina SWB005.</title>
        <authorList>
            <person name="Poehlein A."/>
            <person name="Moghaddam J.A."/>
            <person name="Harms H."/>
            <person name="Alanjari M."/>
            <person name="Koenig G.M."/>
            <person name="Daniel R."/>
            <person name="Schaeberle T.F."/>
        </authorList>
    </citation>
    <scope>NUCLEOTIDE SEQUENCE [LARGE SCALE GENOMIC DNA]</scope>
    <source>
        <strain evidence="6 7">SWB005</strain>
    </source>
</reference>
<comment type="similarity">
    <text evidence="1">Belongs to the peptidase S1 family.</text>
</comment>
<dbReference type="PRINTS" id="PR00722">
    <property type="entry name" value="CHYMOTRYPSIN"/>
</dbReference>
<feature type="domain" description="Peptidase S1" evidence="5">
    <location>
        <begin position="39"/>
        <end position="249"/>
    </location>
</feature>
<protein>
    <submittedName>
        <fullName evidence="6">Trypsin</fullName>
    </submittedName>
</protein>
<evidence type="ECO:0000256" key="4">
    <source>
        <dbReference type="SAM" id="SignalP"/>
    </source>
</evidence>
<dbReference type="InterPro" id="IPR013783">
    <property type="entry name" value="Ig-like_fold"/>
</dbReference>
<dbReference type="AlphaFoldDB" id="A0A2S9XX09"/>
<dbReference type="InterPro" id="IPR009003">
    <property type="entry name" value="Peptidase_S1_PA"/>
</dbReference>
<dbReference type="GO" id="GO:0004252">
    <property type="term" value="F:serine-type endopeptidase activity"/>
    <property type="evidence" value="ECO:0007669"/>
    <property type="project" value="InterPro"/>
</dbReference>
<accession>A0A2S9XX09</accession>
<evidence type="ECO:0000256" key="3">
    <source>
        <dbReference type="SAM" id="MobiDB-lite"/>
    </source>
</evidence>
<dbReference type="SUPFAM" id="SSF50494">
    <property type="entry name" value="Trypsin-like serine proteases"/>
    <property type="match status" value="1"/>
</dbReference>